<dbReference type="OrthoDB" id="4265717at2"/>
<name>A0A124HFA1_9ACTN</name>
<dbReference type="RefSeq" id="WP_067126413.1">
    <property type="nucleotide sequence ID" value="NZ_JBFACD010000010.1"/>
</dbReference>
<organism evidence="2 3">
    <name type="scientific">Streptomyces yokosukanensis</name>
    <dbReference type="NCBI Taxonomy" id="67386"/>
    <lineage>
        <taxon>Bacteria</taxon>
        <taxon>Bacillati</taxon>
        <taxon>Actinomycetota</taxon>
        <taxon>Actinomycetes</taxon>
        <taxon>Kitasatosporales</taxon>
        <taxon>Streptomycetaceae</taxon>
        <taxon>Streptomyces</taxon>
    </lineage>
</organism>
<dbReference type="EMBL" id="LMWN01000033">
    <property type="protein sequence ID" value="KUN03253.1"/>
    <property type="molecule type" value="Genomic_DNA"/>
</dbReference>
<dbReference type="PANTHER" id="PTHR43130:SF2">
    <property type="entry name" value="DJ-1_PFPI DOMAIN-CONTAINING PROTEIN"/>
    <property type="match status" value="1"/>
</dbReference>
<dbReference type="PANTHER" id="PTHR43130">
    <property type="entry name" value="ARAC-FAMILY TRANSCRIPTIONAL REGULATOR"/>
    <property type="match status" value="1"/>
</dbReference>
<keyword evidence="2" id="KW-0808">Transferase</keyword>
<dbReference type="Proteomes" id="UP000053127">
    <property type="component" value="Unassembled WGS sequence"/>
</dbReference>
<dbReference type="STRING" id="67386.AQI95_22270"/>
<dbReference type="SUPFAM" id="SSF52317">
    <property type="entry name" value="Class I glutamine amidotransferase-like"/>
    <property type="match status" value="1"/>
</dbReference>
<keyword evidence="2" id="KW-0315">Glutamine amidotransferase</keyword>
<protein>
    <submittedName>
        <fullName evidence="2">Glutamine amidotransferase</fullName>
    </submittedName>
</protein>
<comment type="caution">
    <text evidence="2">The sequence shown here is derived from an EMBL/GenBank/DDBJ whole genome shotgun (WGS) entry which is preliminary data.</text>
</comment>
<dbReference type="Gene3D" id="3.40.50.880">
    <property type="match status" value="1"/>
</dbReference>
<dbReference type="Pfam" id="PF01965">
    <property type="entry name" value="DJ-1_PfpI"/>
    <property type="match status" value="1"/>
</dbReference>
<evidence type="ECO:0000313" key="2">
    <source>
        <dbReference type="EMBL" id="KUN03253.1"/>
    </source>
</evidence>
<dbReference type="InterPro" id="IPR052158">
    <property type="entry name" value="INH-QAR"/>
</dbReference>
<reference evidence="2 3" key="1">
    <citation type="submission" date="2015-10" db="EMBL/GenBank/DDBJ databases">
        <title>Draft genome sequence of Streptomyces yokosukanensis DSM 40224, type strain for the species Streptomyces yokosukanensis.</title>
        <authorList>
            <person name="Ruckert C."/>
            <person name="Winkler A."/>
            <person name="Kalinowski J."/>
            <person name="Kampfer P."/>
            <person name="Glaeser S."/>
        </authorList>
    </citation>
    <scope>NUCLEOTIDE SEQUENCE [LARGE SCALE GENOMIC DNA]</scope>
    <source>
        <strain evidence="2 3">DSM 40224</strain>
    </source>
</reference>
<dbReference type="GO" id="GO:0016740">
    <property type="term" value="F:transferase activity"/>
    <property type="evidence" value="ECO:0007669"/>
    <property type="project" value="UniProtKB-KW"/>
</dbReference>
<evidence type="ECO:0000313" key="3">
    <source>
        <dbReference type="Proteomes" id="UP000053127"/>
    </source>
</evidence>
<dbReference type="InterPro" id="IPR029062">
    <property type="entry name" value="Class_I_gatase-like"/>
</dbReference>
<dbReference type="CDD" id="cd03139">
    <property type="entry name" value="GATase1_PfpI_2"/>
    <property type="match status" value="1"/>
</dbReference>
<proteinExistence type="predicted"/>
<evidence type="ECO:0000259" key="1">
    <source>
        <dbReference type="Pfam" id="PF01965"/>
    </source>
</evidence>
<sequence length="211" mass="22384">MQIAIVVFDRFTALDAVGPYEILSRLPGAETVFTAERTGAVRTDTGALAVVADRALDEVTRPDVVVVPGGPGQQALMEHRPLLDWLRAVDATSTWTTSVCTGSLLLAAAGLLDGRRATSHWLALDQLKRFGAEPVEERVVSDGKYVTAAGVSAGIDMALTLSGRIAGDEHAQAVQLATEYDPQPPYAAGSPRKAPAHVVEALRGRSRFILT</sequence>
<dbReference type="GO" id="GO:0006355">
    <property type="term" value="P:regulation of DNA-templated transcription"/>
    <property type="evidence" value="ECO:0007669"/>
    <property type="project" value="TreeGrafter"/>
</dbReference>
<gene>
    <name evidence="2" type="ORF">AQI95_22270</name>
</gene>
<dbReference type="InterPro" id="IPR002818">
    <property type="entry name" value="DJ-1/PfpI"/>
</dbReference>
<accession>A0A124HFA1</accession>
<feature type="domain" description="DJ-1/PfpI" evidence="1">
    <location>
        <begin position="2"/>
        <end position="161"/>
    </location>
</feature>
<dbReference type="AlphaFoldDB" id="A0A124HFA1"/>
<keyword evidence="3" id="KW-1185">Reference proteome</keyword>